<dbReference type="HOGENOM" id="CLU_3239912_0_0_9"/>
<dbReference type="GeneID" id="80265300"/>
<protein>
    <submittedName>
        <fullName evidence="2">Uncharacterized protein</fullName>
    </submittedName>
</protein>
<dbReference type="KEGG" id="ser:SERP2213"/>
<gene>
    <name evidence="2" type="ordered locus">SERP2213</name>
</gene>
<feature type="coiled-coil region" evidence="1">
    <location>
        <begin position="7"/>
        <end position="34"/>
    </location>
</feature>
<evidence type="ECO:0000256" key="1">
    <source>
        <dbReference type="SAM" id="Coils"/>
    </source>
</evidence>
<evidence type="ECO:0000313" key="3">
    <source>
        <dbReference type="Proteomes" id="UP000000531"/>
    </source>
</evidence>
<keyword evidence="3" id="KW-1185">Reference proteome</keyword>
<name>Q5HKX4_STAEQ</name>
<sequence length="43" mass="5342">MEKVKSYLKDIQNNEKYQKDIEFLEKKSNGREDRKFILDIFFL</sequence>
<dbReference type="RefSeq" id="WP_001832932.1">
    <property type="nucleotide sequence ID" value="NC_002976.3"/>
</dbReference>
<evidence type="ECO:0000313" key="2">
    <source>
        <dbReference type="EMBL" id="AAW53046.1"/>
    </source>
</evidence>
<dbReference type="EMBL" id="CP000029">
    <property type="protein sequence ID" value="AAW53046.1"/>
    <property type="molecule type" value="Genomic_DNA"/>
</dbReference>
<dbReference type="Proteomes" id="UP000000531">
    <property type="component" value="Chromosome"/>
</dbReference>
<proteinExistence type="predicted"/>
<accession>Q5HKX4</accession>
<organism evidence="2 3">
    <name type="scientific">Staphylococcus epidermidis (strain ATCC 35984 / DSM 28319 / BCRC 17069 / CCUG 31568 / BM 3577 / RP62A)</name>
    <dbReference type="NCBI Taxonomy" id="176279"/>
    <lineage>
        <taxon>Bacteria</taxon>
        <taxon>Bacillati</taxon>
        <taxon>Bacillota</taxon>
        <taxon>Bacilli</taxon>
        <taxon>Bacillales</taxon>
        <taxon>Staphylococcaceae</taxon>
        <taxon>Staphylococcus</taxon>
    </lineage>
</organism>
<reference evidence="2 3" key="1">
    <citation type="journal article" date="2005" name="J. Bacteriol.">
        <title>Insights on evolution of virulence and resistance from the complete genome analysis of an early methicillin-resistant Staphylococcus aureus strain and a biofilm-producing methicillin-resistant Staphylococcus epidermidis strain.</title>
        <authorList>
            <person name="Gill S.R."/>
            <person name="Fouts D.E."/>
            <person name="Archer G.L."/>
            <person name="Mongodin E.F."/>
            <person name="Deboy R.T."/>
            <person name="Ravel J."/>
            <person name="Paulsen I.T."/>
            <person name="Kolonay J.F."/>
            <person name="Brinkac L."/>
            <person name="Beanan M."/>
            <person name="Dodson R.J."/>
            <person name="Daugherty S.C."/>
            <person name="Madupu R."/>
            <person name="Angiuoli S.V."/>
            <person name="Durkin A.S."/>
            <person name="Haft D.H."/>
            <person name="Vamathevan J."/>
            <person name="Khouri H."/>
            <person name="Utterback T."/>
            <person name="Lee C."/>
            <person name="Dimitrov G."/>
            <person name="Jiang L."/>
            <person name="Qin H."/>
            <person name="Weidman J."/>
            <person name="Tran K."/>
            <person name="Kang K."/>
            <person name="Hance I.R."/>
            <person name="Nelson K.E."/>
            <person name="Fraser C.M."/>
        </authorList>
    </citation>
    <scope>NUCLEOTIDE SEQUENCE [LARGE SCALE GENOMIC DNA]</scope>
    <source>
        <strain evidence="3">ATCC 35984 / RP62A</strain>
    </source>
</reference>
<keyword evidence="1" id="KW-0175">Coiled coil</keyword>
<dbReference type="AlphaFoldDB" id="Q5HKX4"/>